<dbReference type="EMBL" id="JAAFGS010000002">
    <property type="protein sequence ID" value="NGZ74981.1"/>
    <property type="molecule type" value="Genomic_DNA"/>
</dbReference>
<dbReference type="InterPro" id="IPR029060">
    <property type="entry name" value="PIN-like_dom_sf"/>
</dbReference>
<dbReference type="SUPFAM" id="SSF88723">
    <property type="entry name" value="PIN domain-like"/>
    <property type="match status" value="1"/>
</dbReference>
<protein>
    <submittedName>
        <fullName evidence="1">DUF4411 family protein</fullName>
    </submittedName>
</protein>
<evidence type="ECO:0000313" key="2">
    <source>
        <dbReference type="Proteomes" id="UP000800303"/>
    </source>
</evidence>
<dbReference type="Proteomes" id="UP000800303">
    <property type="component" value="Unassembled WGS sequence"/>
</dbReference>
<comment type="caution">
    <text evidence="1">The sequence shown here is derived from an EMBL/GenBank/DDBJ whole genome shotgun (WGS) entry which is preliminary data.</text>
</comment>
<gene>
    <name evidence="1" type="ORF">GYN08_06600</name>
</gene>
<keyword evidence="2" id="KW-1185">Reference proteome</keyword>
<reference evidence="1 2" key="1">
    <citation type="submission" date="2020-01" db="EMBL/GenBank/DDBJ databases">
        <title>Polyphasic characterisation and genomic insights into a novel alkali tolerant bacterium VR-M41.</title>
        <authorList>
            <person name="Vemuluri V.R."/>
        </authorList>
    </citation>
    <scope>NUCLEOTIDE SEQUENCE [LARGE SCALE GENOMIC DNA]</scope>
    <source>
        <strain evidence="1 2">VR-M41</strain>
    </source>
</reference>
<organism evidence="1 2">
    <name type="scientific">Saccharibacillus alkalitolerans</name>
    <dbReference type="NCBI Taxonomy" id="2705290"/>
    <lineage>
        <taxon>Bacteria</taxon>
        <taxon>Bacillati</taxon>
        <taxon>Bacillota</taxon>
        <taxon>Bacilli</taxon>
        <taxon>Bacillales</taxon>
        <taxon>Paenibacillaceae</taxon>
        <taxon>Saccharibacillus</taxon>
    </lineage>
</organism>
<evidence type="ECO:0000313" key="1">
    <source>
        <dbReference type="EMBL" id="NGZ74981.1"/>
    </source>
</evidence>
<sequence>MSNKQPDAPVTYMLDTNLLRYLTGKDSNQAELQRLKESAEEFWTKSLHEVRDTGAAILLPQEVVRELSVQMHVLPNETQEQLNRIIASLEKESFDLSSSLEYELRKFSSYAIQKYQDQIRPRQQTTTQGGMKDYKLEYLQTSDARILVSAYLNDAILVTRNIKDFIVYLLFCAPEEKRLYDFVEKQFVTVPAEGLELVAQDPHFQEVRAKLEHLLIGEE</sequence>
<accession>A0ABX0F719</accession>
<name>A0ABX0F719_9BACL</name>
<proteinExistence type="predicted"/>
<dbReference type="RefSeq" id="WP_166273305.1">
    <property type="nucleotide sequence ID" value="NZ_JAAFGS010000002.1"/>
</dbReference>
<dbReference type="Gene3D" id="3.40.50.1010">
    <property type="entry name" value="5'-nuclease"/>
    <property type="match status" value="1"/>
</dbReference>